<dbReference type="Proteomes" id="UP000199403">
    <property type="component" value="Unassembled WGS sequence"/>
</dbReference>
<name>A0A1H6WF10_9BACT</name>
<dbReference type="RefSeq" id="WP_143057580.1">
    <property type="nucleotide sequence ID" value="NZ_FNZH01000002.1"/>
</dbReference>
<dbReference type="STRING" id="1416801.SAMN05192553_102666"/>
<organism evidence="1 2">
    <name type="scientific">Cyclobacterium xiamenense</name>
    <dbReference type="NCBI Taxonomy" id="1297121"/>
    <lineage>
        <taxon>Bacteria</taxon>
        <taxon>Pseudomonadati</taxon>
        <taxon>Bacteroidota</taxon>
        <taxon>Cytophagia</taxon>
        <taxon>Cytophagales</taxon>
        <taxon>Cyclobacteriaceae</taxon>
        <taxon>Cyclobacterium</taxon>
    </lineage>
</organism>
<evidence type="ECO:0000313" key="1">
    <source>
        <dbReference type="EMBL" id="SEJ15611.1"/>
    </source>
</evidence>
<protein>
    <submittedName>
        <fullName evidence="1">Uncharacterized protein</fullName>
    </submittedName>
</protein>
<proteinExistence type="predicted"/>
<accession>A0A1H6WF10</accession>
<dbReference type="OrthoDB" id="1007675at2"/>
<gene>
    <name evidence="1" type="ORF">SAMN05192553_102666</name>
</gene>
<dbReference type="EMBL" id="FNZH01000002">
    <property type="protein sequence ID" value="SEJ15611.1"/>
    <property type="molecule type" value="Genomic_DNA"/>
</dbReference>
<dbReference type="AlphaFoldDB" id="A0A1H6WF10"/>
<sequence>MRKLLHFHTGTLERERDFTIDQEGGLDGKLTFKHRAYQRFLDLRKKPKLKDGRRIRRKNYPIHNKFVFGHYYVIANRLMVDFTNEVAAGLKREMER</sequence>
<reference evidence="2" key="1">
    <citation type="submission" date="2016-10" db="EMBL/GenBank/DDBJ databases">
        <authorList>
            <person name="Varghese N."/>
            <person name="Submissions S."/>
        </authorList>
    </citation>
    <scope>NUCLEOTIDE SEQUENCE [LARGE SCALE GENOMIC DNA]</scope>
    <source>
        <strain evidence="2">IBRC-M 10761</strain>
    </source>
</reference>
<evidence type="ECO:0000313" key="2">
    <source>
        <dbReference type="Proteomes" id="UP000199403"/>
    </source>
</evidence>
<keyword evidence="2" id="KW-1185">Reference proteome</keyword>